<feature type="region of interest" description="Disordered" evidence="1">
    <location>
        <begin position="1"/>
        <end position="45"/>
    </location>
</feature>
<feature type="compositionally biased region" description="Low complexity" evidence="1">
    <location>
        <begin position="1022"/>
        <end position="1034"/>
    </location>
</feature>
<feature type="region of interest" description="Disordered" evidence="1">
    <location>
        <begin position="1253"/>
        <end position="1297"/>
    </location>
</feature>
<comment type="caution">
    <text evidence="2">The sequence shown here is derived from an EMBL/GenBank/DDBJ whole genome shotgun (WGS) entry which is preliminary data.</text>
</comment>
<dbReference type="GO" id="GO:0005635">
    <property type="term" value="C:nuclear envelope"/>
    <property type="evidence" value="ECO:0007669"/>
    <property type="project" value="TreeGrafter"/>
</dbReference>
<feature type="region of interest" description="Disordered" evidence="1">
    <location>
        <begin position="1136"/>
        <end position="1155"/>
    </location>
</feature>
<dbReference type="PANTHER" id="PTHR33416">
    <property type="entry name" value="NUCLEAR PORE COMPLEX PROTEIN NUP1"/>
    <property type="match status" value="1"/>
</dbReference>
<dbReference type="PANTHER" id="PTHR33416:SF36">
    <property type="entry name" value="NUCLEOPORIN-RELATED"/>
    <property type="match status" value="1"/>
</dbReference>
<feature type="compositionally biased region" description="Basic and acidic residues" evidence="1">
    <location>
        <begin position="95"/>
        <end position="105"/>
    </location>
</feature>
<feature type="region of interest" description="Disordered" evidence="1">
    <location>
        <begin position="574"/>
        <end position="599"/>
    </location>
</feature>
<name>A0A9Q0CYT0_9POAL</name>
<feature type="compositionally biased region" description="Low complexity" evidence="1">
    <location>
        <begin position="1058"/>
        <end position="1073"/>
    </location>
</feature>
<protein>
    <submittedName>
        <fullName evidence="2">Uncharacterized protein</fullName>
    </submittedName>
</protein>
<feature type="compositionally biased region" description="Polar residues" evidence="1">
    <location>
        <begin position="576"/>
        <end position="587"/>
    </location>
</feature>
<feature type="compositionally biased region" description="Low complexity" evidence="1">
    <location>
        <begin position="870"/>
        <end position="891"/>
    </location>
</feature>
<dbReference type="EMBL" id="JAMQYH010000001">
    <property type="protein sequence ID" value="KAJ1702670.1"/>
    <property type="molecule type" value="Genomic_DNA"/>
</dbReference>
<evidence type="ECO:0000256" key="1">
    <source>
        <dbReference type="SAM" id="MobiDB-lite"/>
    </source>
</evidence>
<feature type="region of interest" description="Disordered" evidence="1">
    <location>
        <begin position="122"/>
        <end position="148"/>
    </location>
</feature>
<feature type="compositionally biased region" description="Basic residues" evidence="1">
    <location>
        <begin position="1284"/>
        <end position="1297"/>
    </location>
</feature>
<gene>
    <name evidence="2" type="ORF">LUZ63_002449</name>
</gene>
<evidence type="ECO:0000313" key="2">
    <source>
        <dbReference type="EMBL" id="KAJ1702670.1"/>
    </source>
</evidence>
<feature type="compositionally biased region" description="Low complexity" evidence="1">
    <location>
        <begin position="1139"/>
        <end position="1155"/>
    </location>
</feature>
<keyword evidence="3" id="KW-1185">Reference proteome</keyword>
<dbReference type="Proteomes" id="UP001151287">
    <property type="component" value="Unassembled WGS sequence"/>
</dbReference>
<feature type="region of interest" description="Disordered" evidence="1">
    <location>
        <begin position="755"/>
        <end position="777"/>
    </location>
</feature>
<accession>A0A9Q0CYT0</accession>
<evidence type="ECO:0000313" key="3">
    <source>
        <dbReference type="Proteomes" id="UP001151287"/>
    </source>
</evidence>
<feature type="compositionally biased region" description="Basic and acidic residues" evidence="1">
    <location>
        <begin position="710"/>
        <end position="725"/>
    </location>
</feature>
<feature type="compositionally biased region" description="Polar residues" evidence="1">
    <location>
        <begin position="892"/>
        <end position="905"/>
    </location>
</feature>
<feature type="region of interest" description="Disordered" evidence="1">
    <location>
        <begin position="870"/>
        <end position="912"/>
    </location>
</feature>
<feature type="region of interest" description="Disordered" evidence="1">
    <location>
        <begin position="421"/>
        <end position="448"/>
    </location>
</feature>
<feature type="compositionally biased region" description="Low complexity" evidence="1">
    <location>
        <begin position="1100"/>
        <end position="1119"/>
    </location>
</feature>
<organism evidence="2 3">
    <name type="scientific">Rhynchospora breviuscula</name>
    <dbReference type="NCBI Taxonomy" id="2022672"/>
    <lineage>
        <taxon>Eukaryota</taxon>
        <taxon>Viridiplantae</taxon>
        <taxon>Streptophyta</taxon>
        <taxon>Embryophyta</taxon>
        <taxon>Tracheophyta</taxon>
        <taxon>Spermatophyta</taxon>
        <taxon>Magnoliopsida</taxon>
        <taxon>Liliopsida</taxon>
        <taxon>Poales</taxon>
        <taxon>Cyperaceae</taxon>
        <taxon>Cyperoideae</taxon>
        <taxon>Rhynchosporeae</taxon>
        <taxon>Rhynchospora</taxon>
    </lineage>
</organism>
<feature type="compositionally biased region" description="Polar residues" evidence="1">
    <location>
        <begin position="437"/>
        <end position="448"/>
    </location>
</feature>
<proteinExistence type="predicted"/>
<feature type="compositionally biased region" description="Polar residues" evidence="1">
    <location>
        <begin position="1257"/>
        <end position="1277"/>
    </location>
</feature>
<dbReference type="OrthoDB" id="778586at2759"/>
<reference evidence="2" key="1">
    <citation type="journal article" date="2022" name="Cell">
        <title>Repeat-based holocentromeres influence genome architecture and karyotype evolution.</title>
        <authorList>
            <person name="Hofstatter P.G."/>
            <person name="Thangavel G."/>
            <person name="Lux T."/>
            <person name="Neumann P."/>
            <person name="Vondrak T."/>
            <person name="Novak P."/>
            <person name="Zhang M."/>
            <person name="Costa L."/>
            <person name="Castellani M."/>
            <person name="Scott A."/>
            <person name="Toegelov H."/>
            <person name="Fuchs J."/>
            <person name="Mata-Sucre Y."/>
            <person name="Dias Y."/>
            <person name="Vanzela A.L.L."/>
            <person name="Huettel B."/>
            <person name="Almeida C.C.S."/>
            <person name="Simkova H."/>
            <person name="Souza G."/>
            <person name="Pedrosa-Harand A."/>
            <person name="Macas J."/>
            <person name="Mayer K.F.X."/>
            <person name="Houben A."/>
            <person name="Marques A."/>
        </authorList>
    </citation>
    <scope>NUCLEOTIDE SEQUENCE</scope>
    <source>
        <strain evidence="2">RhyBre1mFocal</strain>
    </source>
</reference>
<sequence>MASTNPYEGGGRIGGKMTRRAARSQATPYDRPPTALRTPAAVPPAIDGSNGWLSKLVDPASRFISGSASKLFSSVFRKSLLAPPPAPASSSSLPEEMHHEGHEEQVPELTIATNQLAEALVQTTADATQQKKQRDGRDPAGTTSEVKSVSEIEGLLVQKTLTKEQFEHLSELLRARVVEPSLSKPAQTSKGKEVEANIPHREYVAESSRKNVMFATPASTVLIPKEEVASPMELAKAYMSSKSSKVSPTTLRLRTPTYIERKPAMANSTVLHPSTKPPTSASIMSRPDSILFDQARDTYPTPRSLGRTAISRMCRSPFVKSGGPSSSGYAAKFSPYDAPTGSTPGSKLALKRGSSALYDDIGSVGPIRRIRQKLNMTTPLKEPTPSPYKNFAPTHTSALKINSNHASTSTPKHLQLTELNQGNDESSHKGGMDETETGNISIPSVPPRSTETAMKIFDQLEKIVHSPKVKENATPVLQIEASSSQKEDKLKVDLSKRTKSDGIISFQNNGFGSMTSAKAGKSVSDGTLGSVVVPKVTKPAFRMSVPEELLDDDDEETNDKVEATVPVRNVFHKVESSTSKQRNTESNIPEKKGITSEAKAAPESLFNISSTSEPDKSVLSAPAVSETNNVFKFSSPATTTPRIKLDVAPVPAMPTASLDLSAKKDEKSPGPVLGIGLKQQEKPETPVFSWASGNTGTKADSRVPATESSDSDRSGQKRKSEDANKATDSADFLASSSLVAQAPAKPVFTFGGSASPSLSNGSTHLSPPKFSSSAVPAVTPVSQPAPASSTPVSASTTTCAIVSTPAHEIPNVSFFQFGASNAANLQTPASPVLGDSSAKAADINPVKPVAFGSSPIFSGTSSAGSTTAAVQTTAAPSTTITPSTTGLLSSTMAGQSSSATTNTPTFVFGNSEKTTSPTFTFGSSATTGSATTSLPSFVTAGTTAPVSTATTATTSTTTTAPTVTFASSGSTGGFSFGASSEPANSSSQAAPAQFAFGAAAPSSNSENSIFGLGASSSQNITSASMPSSNSSQPSLGFGASTGSFFRTKPVQPETTGTQSNPQQSQSLSSQFSSQFSSPASSPVVFGATSGGFSFTSAVSSSSSSSSTSSQPSPFGSGSTITPSVFGTTSFSSNPSGGAFTFNTQPSSTPSSSFTFNTQSSSPGFSFTASGNNSTALGFGLSNPSTNSSTVFGSVSPGTNNDQMSMEDSMVDDTNQVGAPNPPVPVFGQPANPVPLFGGLSGAAPAPAFQFGAQPSQSLFQPGSNLEFNAGNQISGSGASDKANRRIVKINRNKTRRK</sequence>
<feature type="region of interest" description="Disordered" evidence="1">
    <location>
        <begin position="83"/>
        <end position="106"/>
    </location>
</feature>
<dbReference type="GO" id="GO:0071763">
    <property type="term" value="P:nuclear membrane organization"/>
    <property type="evidence" value="ECO:0007669"/>
    <property type="project" value="TreeGrafter"/>
</dbReference>
<feature type="region of interest" description="Disordered" evidence="1">
    <location>
        <begin position="1100"/>
        <end position="1120"/>
    </location>
</feature>
<feature type="region of interest" description="Disordered" evidence="1">
    <location>
        <begin position="659"/>
        <end position="728"/>
    </location>
</feature>
<feature type="compositionally biased region" description="Polar residues" evidence="1">
    <location>
        <begin position="755"/>
        <end position="765"/>
    </location>
</feature>
<feature type="region of interest" description="Disordered" evidence="1">
    <location>
        <begin position="1019"/>
        <end position="1073"/>
    </location>
</feature>